<reference evidence="21" key="1">
    <citation type="submission" date="2022-08" db="UniProtKB">
        <authorList>
            <consortium name="EnsemblMetazoa"/>
        </authorList>
    </citation>
    <scope>IDENTIFICATION</scope>
    <source>
        <strain evidence="21">Dongola</strain>
    </source>
</reference>
<dbReference type="SUPFAM" id="SSF56534">
    <property type="entry name" value="Aromatic aminoacid monoxygenases, catalytic and oligomerization domains"/>
    <property type="match status" value="1"/>
</dbReference>
<dbReference type="NCBIfam" id="TIGR01269">
    <property type="entry name" value="Tyr_3_monoox"/>
    <property type="match status" value="1"/>
</dbReference>
<sequence>MMAVAAAQKNREMFAIKKSYSIENGYPSRRRSLVDDARFETIVVKQTKQTVLDEARAKANDSSLECTILQAQEQHQQEDKIPQEVQQTVEDQNDDEEEIRMVAVDELPQKPQEHVPSADDEDKETDAGLTEEEVVLQNAASESPEAEKEVVRAAVVVRLRDGMGSLGRILKAVEAYHGTVVHLESRQSRSEGVQFDVLVKVDMARANLLQLIRSLRQTQSFGSVSLLSENNVNVKAPWFPKHASELDNCNHLMTKYEPDLDMNHPGFADQVYRARRKEIAEIAFAYRYGDPIPHIDYTETENKTWAAVFGRVKELMVQHACSEYIAVFRKLEDEKIFVKERLPQLQEMSDFLRKNTGFTLRPAAGLLTARDFLASLAFRIFQSTQYVRHINSPYHTPEPDCIHELLGHMPLLADPSFAQFSQEIGLASLGASDEEIEKLSTVYWFTVEFGLCKEKDEVKAYGAGLLSAYGELLHAISDKPEHRPFEPASTAVQPYQDQEYQPIYYVAESFEDAKEKFRRWVSTMSRPFEVRFNPHTERVEVLDSVDKLETLVSQLNTEVLHLTNAIAKLKQPFC</sequence>
<evidence type="ECO:0000256" key="3">
    <source>
        <dbReference type="ARBA" id="ARBA00004556"/>
    </source>
</evidence>
<keyword evidence="12" id="KW-0560">Oxidoreductase</keyword>
<dbReference type="Pfam" id="PF00351">
    <property type="entry name" value="Biopterin_H"/>
    <property type="match status" value="1"/>
</dbReference>
<keyword evidence="13 17" id="KW-0408">Iron</keyword>
<evidence type="ECO:0000313" key="21">
    <source>
        <dbReference type="EnsemblMetazoa" id="AARA007503-PA"/>
    </source>
</evidence>
<dbReference type="AlphaFoldDB" id="A0A182I1Q6"/>
<evidence type="ECO:0000256" key="7">
    <source>
        <dbReference type="ARBA" id="ARBA00017181"/>
    </source>
</evidence>
<feature type="domain" description="Biopterin-dependent aromatic amino acid hydroxylase family profile" evidence="20">
    <location>
        <begin position="224"/>
        <end position="570"/>
    </location>
</feature>
<comment type="subcellular location">
    <subcellularLocation>
        <location evidence="2">Cell projection</location>
        <location evidence="2">Axon</location>
    </subcellularLocation>
    <subcellularLocation>
        <location evidence="3">Cytoplasm</location>
        <location evidence="3">Perinuclear region</location>
    </subcellularLocation>
</comment>
<evidence type="ECO:0000256" key="16">
    <source>
        <dbReference type="ARBA" id="ARBA00032379"/>
    </source>
</evidence>
<evidence type="ECO:0000256" key="5">
    <source>
        <dbReference type="ARBA" id="ARBA00009712"/>
    </source>
</evidence>
<evidence type="ECO:0000256" key="4">
    <source>
        <dbReference type="ARBA" id="ARBA00004700"/>
    </source>
</evidence>
<dbReference type="PIRSF" id="PIRSF000336">
    <property type="entry name" value="TH"/>
    <property type="match status" value="1"/>
</dbReference>
<dbReference type="InterPro" id="IPR045865">
    <property type="entry name" value="ACT-like_dom_sf"/>
</dbReference>
<name>A0A182I1Q6_ANOAR</name>
<dbReference type="PRINTS" id="PR00372">
    <property type="entry name" value="FYWHYDRXLASE"/>
</dbReference>
<evidence type="ECO:0000256" key="14">
    <source>
        <dbReference type="ARBA" id="ARBA00023033"/>
    </source>
</evidence>
<dbReference type="GO" id="GO:0043204">
    <property type="term" value="C:perikaryon"/>
    <property type="evidence" value="ECO:0007669"/>
    <property type="project" value="TreeGrafter"/>
</dbReference>
<dbReference type="EC" id="1.14.16.2" evidence="6"/>
<evidence type="ECO:0000256" key="8">
    <source>
        <dbReference type="ARBA" id="ARBA00022490"/>
    </source>
</evidence>
<keyword evidence="9" id="KW-0127">Catecholamine biosynthesis</keyword>
<dbReference type="Proteomes" id="UP000075840">
    <property type="component" value="Unassembled WGS sequence"/>
</dbReference>
<feature type="binding site" evidence="17">
    <location>
        <position position="403"/>
    </location>
    <ligand>
        <name>Fe cation</name>
        <dbReference type="ChEBI" id="CHEBI:24875"/>
    </ligand>
</feature>
<dbReference type="InterPro" id="IPR019774">
    <property type="entry name" value="Aromatic-AA_hydroxylase_C"/>
</dbReference>
<evidence type="ECO:0000256" key="6">
    <source>
        <dbReference type="ARBA" id="ARBA00011993"/>
    </source>
</evidence>
<evidence type="ECO:0000256" key="18">
    <source>
        <dbReference type="PIRSR" id="PIRSR601273-2"/>
    </source>
</evidence>
<dbReference type="RefSeq" id="XP_040175830.1">
    <property type="nucleotide sequence ID" value="XM_040319896.1"/>
</dbReference>
<dbReference type="GeneID" id="120908669"/>
<dbReference type="CTD" id="18809"/>
<dbReference type="InterPro" id="IPR036329">
    <property type="entry name" value="Aro-AA_hydroxylase_C_sf"/>
</dbReference>
<dbReference type="SUPFAM" id="SSF55021">
    <property type="entry name" value="ACT-like"/>
    <property type="match status" value="1"/>
</dbReference>
<dbReference type="PANTHER" id="PTHR11473:SF15">
    <property type="entry name" value="TYROSINE 3-MONOOXYGENASE"/>
    <property type="match status" value="1"/>
</dbReference>
<evidence type="ECO:0000256" key="13">
    <source>
        <dbReference type="ARBA" id="ARBA00023004"/>
    </source>
</evidence>
<evidence type="ECO:0000256" key="10">
    <source>
        <dbReference type="ARBA" id="ARBA00022723"/>
    </source>
</evidence>
<evidence type="ECO:0000259" key="20">
    <source>
        <dbReference type="PROSITE" id="PS51410"/>
    </source>
</evidence>
<evidence type="ECO:0000256" key="2">
    <source>
        <dbReference type="ARBA" id="ARBA00004489"/>
    </source>
</evidence>
<dbReference type="GO" id="GO:0048471">
    <property type="term" value="C:perinuclear region of cytoplasm"/>
    <property type="evidence" value="ECO:0007669"/>
    <property type="project" value="UniProtKB-SubCell"/>
</dbReference>
<dbReference type="GO" id="GO:0006585">
    <property type="term" value="P:dopamine biosynthetic process from tyrosine"/>
    <property type="evidence" value="ECO:0007669"/>
    <property type="project" value="TreeGrafter"/>
</dbReference>
<feature type="compositionally biased region" description="Basic and acidic residues" evidence="19">
    <location>
        <begin position="107"/>
        <end position="117"/>
    </location>
</feature>
<dbReference type="EnsemblMetazoa" id="AARA007503-RA">
    <property type="protein sequence ID" value="AARA007503-PA"/>
    <property type="gene ID" value="AARA007503"/>
</dbReference>
<keyword evidence="11" id="KW-0530">Neurotransmitter biosynthesis</keyword>
<dbReference type="PANTHER" id="PTHR11473">
    <property type="entry name" value="AROMATIC AMINO ACID HYDROXYLASE"/>
    <property type="match status" value="1"/>
</dbReference>
<accession>A0A182I1Q6</accession>
<dbReference type="FunFam" id="1.10.800.10:FF:000004">
    <property type="entry name" value="Tyrosine 3-monooxygenase"/>
    <property type="match status" value="1"/>
</dbReference>
<comment type="cofactor">
    <cofactor evidence="1 18">
        <name>Fe(2+)</name>
        <dbReference type="ChEBI" id="CHEBI:29033"/>
    </cofactor>
</comment>
<feature type="binding site" evidence="17">
    <location>
        <position position="408"/>
    </location>
    <ligand>
        <name>Fe cation</name>
        <dbReference type="ChEBI" id="CHEBI:24875"/>
    </ligand>
</feature>
<dbReference type="PROSITE" id="PS00367">
    <property type="entry name" value="BH4_AAA_HYDROXYL_1"/>
    <property type="match status" value="1"/>
</dbReference>
<dbReference type="EMBL" id="APCN01000085">
    <property type="status" value="NOT_ANNOTATED_CDS"/>
    <property type="molecule type" value="Genomic_DNA"/>
</dbReference>
<dbReference type="Gene3D" id="1.10.800.10">
    <property type="entry name" value="Aromatic amino acid hydroxylase"/>
    <property type="match status" value="1"/>
</dbReference>
<dbReference type="VEuPathDB" id="VectorBase:AARA21_008227"/>
<dbReference type="InterPro" id="IPR036951">
    <property type="entry name" value="ArAA_hydroxylase_sf"/>
</dbReference>
<evidence type="ECO:0000256" key="17">
    <source>
        <dbReference type="PIRSR" id="PIRSR000336-1"/>
    </source>
</evidence>
<keyword evidence="15" id="KW-0966">Cell projection</keyword>
<feature type="region of interest" description="Disordered" evidence="19">
    <location>
        <begin position="105"/>
        <end position="127"/>
    </location>
</feature>
<dbReference type="CDD" id="cd03345">
    <property type="entry name" value="eu_TyrOH"/>
    <property type="match status" value="1"/>
</dbReference>
<dbReference type="GO" id="GO:0005506">
    <property type="term" value="F:iron ion binding"/>
    <property type="evidence" value="ECO:0007669"/>
    <property type="project" value="InterPro"/>
</dbReference>
<keyword evidence="8" id="KW-0963">Cytoplasm</keyword>
<evidence type="ECO:0000256" key="19">
    <source>
        <dbReference type="SAM" id="MobiDB-lite"/>
    </source>
</evidence>
<evidence type="ECO:0000256" key="11">
    <source>
        <dbReference type="ARBA" id="ARBA00022979"/>
    </source>
</evidence>
<dbReference type="InterPro" id="IPR018301">
    <property type="entry name" value="ArAA_hydroxylase_Fe/CU_BS"/>
</dbReference>
<keyword evidence="10 17" id="KW-0479">Metal-binding</keyword>
<dbReference type="GO" id="GO:0048066">
    <property type="term" value="P:developmental pigmentation"/>
    <property type="evidence" value="ECO:0007669"/>
    <property type="project" value="UniProtKB-ARBA"/>
</dbReference>
<evidence type="ECO:0000256" key="9">
    <source>
        <dbReference type="ARBA" id="ARBA00022584"/>
    </source>
</evidence>
<proteinExistence type="inferred from homology"/>
<evidence type="ECO:0000256" key="1">
    <source>
        <dbReference type="ARBA" id="ARBA00001954"/>
    </source>
</evidence>
<feature type="binding site" evidence="17">
    <location>
        <position position="448"/>
    </location>
    <ligand>
        <name>Fe cation</name>
        <dbReference type="ChEBI" id="CHEBI:24875"/>
    </ligand>
</feature>
<comment type="similarity">
    <text evidence="5">Belongs to the biopterin-dependent aromatic amino acid hydroxylase family.</text>
</comment>
<dbReference type="GO" id="GO:0004511">
    <property type="term" value="F:tyrosine 3-monooxygenase activity"/>
    <property type="evidence" value="ECO:0007669"/>
    <property type="project" value="UniProtKB-EC"/>
</dbReference>
<dbReference type="InterPro" id="IPR019773">
    <property type="entry name" value="Tyrosine_3-monooxygenase-like"/>
</dbReference>
<evidence type="ECO:0000256" key="12">
    <source>
        <dbReference type="ARBA" id="ARBA00023002"/>
    </source>
</evidence>
<dbReference type="InterPro" id="IPR001273">
    <property type="entry name" value="ArAA_hydroxylase"/>
</dbReference>
<dbReference type="InterPro" id="IPR005962">
    <property type="entry name" value="Tyr_3_mOase"/>
</dbReference>
<feature type="compositionally biased region" description="Acidic residues" evidence="19">
    <location>
        <begin position="118"/>
        <end position="127"/>
    </location>
</feature>
<evidence type="ECO:0000313" key="22">
    <source>
        <dbReference type="Proteomes" id="UP000075840"/>
    </source>
</evidence>
<dbReference type="InterPro" id="IPR041903">
    <property type="entry name" value="Eu_TyrOH_cat"/>
</dbReference>
<comment type="pathway">
    <text evidence="4">Catecholamine biosynthesis; dopamine biosynthesis; dopamine from L-tyrosine: step 1/2.</text>
</comment>
<organism evidence="21 22">
    <name type="scientific">Anopheles arabiensis</name>
    <name type="common">Mosquito</name>
    <dbReference type="NCBI Taxonomy" id="7173"/>
    <lineage>
        <taxon>Eukaryota</taxon>
        <taxon>Metazoa</taxon>
        <taxon>Ecdysozoa</taxon>
        <taxon>Arthropoda</taxon>
        <taxon>Hexapoda</taxon>
        <taxon>Insecta</taxon>
        <taxon>Pterygota</taxon>
        <taxon>Neoptera</taxon>
        <taxon>Endopterygota</taxon>
        <taxon>Diptera</taxon>
        <taxon>Nematocera</taxon>
        <taxon>Culicoidea</taxon>
        <taxon>Culicidae</taxon>
        <taxon>Anophelinae</taxon>
        <taxon>Anopheles</taxon>
    </lineage>
</organism>
<evidence type="ECO:0000256" key="15">
    <source>
        <dbReference type="ARBA" id="ARBA00023273"/>
    </source>
</evidence>
<protein>
    <recommendedName>
        <fullName evidence="7">Tyrosine 3-monooxygenase</fullName>
        <ecNumber evidence="6">1.14.16.2</ecNumber>
    </recommendedName>
    <alternativeName>
        <fullName evidence="16">Tyrosine 3-hydroxylase</fullName>
    </alternativeName>
</protein>
<dbReference type="PROSITE" id="PS51410">
    <property type="entry name" value="BH4_AAA_HYDROXYL_2"/>
    <property type="match status" value="1"/>
</dbReference>
<dbReference type="GO" id="GO:0030424">
    <property type="term" value="C:axon"/>
    <property type="evidence" value="ECO:0007669"/>
    <property type="project" value="UniProtKB-SubCell"/>
</dbReference>
<keyword evidence="22" id="KW-1185">Reference proteome</keyword>
<keyword evidence="14" id="KW-0503">Monooxygenase</keyword>
<dbReference type="VEuPathDB" id="VectorBase:AARA007503"/>